<comment type="caution">
    <text evidence="2">The sequence shown here is derived from an EMBL/GenBank/DDBJ whole genome shotgun (WGS) entry which is preliminary data.</text>
</comment>
<keyword evidence="3" id="KW-1185">Reference proteome</keyword>
<reference evidence="2 3" key="1">
    <citation type="journal article" date="2015" name="Genome Announc.">
        <title>Expanding the biotechnology potential of lactobacilli through comparative genomics of 213 strains and associated genera.</title>
        <authorList>
            <person name="Sun Z."/>
            <person name="Harris H.M."/>
            <person name="McCann A."/>
            <person name="Guo C."/>
            <person name="Argimon S."/>
            <person name="Zhang W."/>
            <person name="Yang X."/>
            <person name="Jeffery I.B."/>
            <person name="Cooney J.C."/>
            <person name="Kagawa T.F."/>
            <person name="Liu W."/>
            <person name="Song Y."/>
            <person name="Salvetti E."/>
            <person name="Wrobel A."/>
            <person name="Rasinkangas P."/>
            <person name="Parkhill J."/>
            <person name="Rea M.C."/>
            <person name="O'Sullivan O."/>
            <person name="Ritari J."/>
            <person name="Douillard F.P."/>
            <person name="Paul Ross R."/>
            <person name="Yang R."/>
            <person name="Briner A.E."/>
            <person name="Felis G.E."/>
            <person name="de Vos W.M."/>
            <person name="Barrangou R."/>
            <person name="Klaenhammer T.R."/>
            <person name="Caufield P.W."/>
            <person name="Cui Y."/>
            <person name="Zhang H."/>
            <person name="O'Toole P.W."/>
        </authorList>
    </citation>
    <scope>NUCLEOTIDE SEQUENCE [LARGE SCALE GENOMIC DNA]</scope>
    <source>
        <strain evidence="2 3">DSM 5661</strain>
    </source>
</reference>
<organism evidence="2 3">
    <name type="scientific">Lactobacillus hamsteri DSM 5661 = JCM 6256</name>
    <dbReference type="NCBI Taxonomy" id="1423754"/>
    <lineage>
        <taxon>Bacteria</taxon>
        <taxon>Bacillati</taxon>
        <taxon>Bacillota</taxon>
        <taxon>Bacilli</taxon>
        <taxon>Lactobacillales</taxon>
        <taxon>Lactobacillaceae</taxon>
        <taxon>Lactobacillus</taxon>
    </lineage>
</organism>
<dbReference type="SUPFAM" id="SSF53474">
    <property type="entry name" value="alpha/beta-Hydrolases"/>
    <property type="match status" value="1"/>
</dbReference>
<dbReference type="InterPro" id="IPR029059">
    <property type="entry name" value="AB_hydrolase_5"/>
</dbReference>
<sequence>MATRYANNIKNRHLKGIFFLGAYADEKGNLSNKNISALSIVASRDGVLNWDKYKANKKYLPADTKFEIIKGGNHGGFGSYGPQKGDRTATISNRMQQNMIAKRLIAWLNSIN</sequence>
<keyword evidence="2" id="KW-0378">Hydrolase</keyword>
<dbReference type="AlphaFoldDB" id="A0A0R1YET7"/>
<dbReference type="STRING" id="1423754.FC39_GL000152"/>
<evidence type="ECO:0000313" key="3">
    <source>
        <dbReference type="Proteomes" id="UP000051223"/>
    </source>
</evidence>
<dbReference type="PATRIC" id="fig|1423754.3.peg.163"/>
<dbReference type="InterPro" id="IPR029058">
    <property type="entry name" value="AB_hydrolase_fold"/>
</dbReference>
<feature type="domain" description="Alpha/beta hydrolase fold-5" evidence="1">
    <location>
        <begin position="1"/>
        <end position="98"/>
    </location>
</feature>
<evidence type="ECO:0000259" key="1">
    <source>
        <dbReference type="Pfam" id="PF12695"/>
    </source>
</evidence>
<evidence type="ECO:0000313" key="2">
    <source>
        <dbReference type="EMBL" id="KRM40751.1"/>
    </source>
</evidence>
<dbReference type="EMBL" id="AZGI01000010">
    <property type="protein sequence ID" value="KRM40751.1"/>
    <property type="molecule type" value="Genomic_DNA"/>
</dbReference>
<protein>
    <submittedName>
        <fullName evidence="2">Alpha beta hydrolase superfamily enzyme</fullName>
    </submittedName>
</protein>
<dbReference type="Proteomes" id="UP000051223">
    <property type="component" value="Unassembled WGS sequence"/>
</dbReference>
<dbReference type="GO" id="GO:0016787">
    <property type="term" value="F:hydrolase activity"/>
    <property type="evidence" value="ECO:0007669"/>
    <property type="project" value="UniProtKB-KW"/>
</dbReference>
<name>A0A0R1YET7_9LACO</name>
<dbReference type="Pfam" id="PF12695">
    <property type="entry name" value="Abhydrolase_5"/>
    <property type="match status" value="1"/>
</dbReference>
<gene>
    <name evidence="2" type="ORF">FC39_GL000152</name>
</gene>
<proteinExistence type="predicted"/>
<dbReference type="eggNOG" id="COG1073">
    <property type="taxonomic scope" value="Bacteria"/>
</dbReference>
<accession>A0A0R1YET7</accession>